<name>A0A8S1C403_9INSE</name>
<gene>
    <name evidence="1" type="ORF">CLODIP_2_CD02275</name>
</gene>
<accession>A0A8S1C403</accession>
<sequence length="112" mass="11816">MELANAVRNMDYLQNAAAAAAEPKEQKELSTIYALNLVNPLDIKFCQPSSADLGQASGGTEYCVDAGFRGTSVKDTDLTLNGMRGTPAQTCGHSVSSYPLSGVIGTWDHGMC</sequence>
<dbReference type="AlphaFoldDB" id="A0A8S1C403"/>
<protein>
    <submittedName>
        <fullName evidence="1">Uncharacterized protein</fullName>
    </submittedName>
</protein>
<proteinExistence type="predicted"/>
<comment type="caution">
    <text evidence="1">The sequence shown here is derived from an EMBL/GenBank/DDBJ whole genome shotgun (WGS) entry which is preliminary data.</text>
</comment>
<dbReference type="Proteomes" id="UP000494165">
    <property type="component" value="Unassembled WGS sequence"/>
</dbReference>
<keyword evidence="2" id="KW-1185">Reference proteome</keyword>
<evidence type="ECO:0000313" key="2">
    <source>
        <dbReference type="Proteomes" id="UP000494165"/>
    </source>
</evidence>
<reference evidence="1 2" key="1">
    <citation type="submission" date="2020-04" db="EMBL/GenBank/DDBJ databases">
        <authorList>
            <person name="Alioto T."/>
            <person name="Alioto T."/>
            <person name="Gomez Garrido J."/>
        </authorList>
    </citation>
    <scope>NUCLEOTIDE SEQUENCE [LARGE SCALE GENOMIC DNA]</scope>
</reference>
<dbReference type="EMBL" id="CADEPI010000012">
    <property type="protein sequence ID" value="CAB3363530.1"/>
    <property type="molecule type" value="Genomic_DNA"/>
</dbReference>
<organism evidence="1 2">
    <name type="scientific">Cloeon dipterum</name>
    <dbReference type="NCBI Taxonomy" id="197152"/>
    <lineage>
        <taxon>Eukaryota</taxon>
        <taxon>Metazoa</taxon>
        <taxon>Ecdysozoa</taxon>
        <taxon>Arthropoda</taxon>
        <taxon>Hexapoda</taxon>
        <taxon>Insecta</taxon>
        <taxon>Pterygota</taxon>
        <taxon>Palaeoptera</taxon>
        <taxon>Ephemeroptera</taxon>
        <taxon>Pisciforma</taxon>
        <taxon>Baetidae</taxon>
        <taxon>Cloeon</taxon>
    </lineage>
</organism>
<evidence type="ECO:0000313" key="1">
    <source>
        <dbReference type="EMBL" id="CAB3363530.1"/>
    </source>
</evidence>